<name>A0A0R1PBH8_9LACO</name>
<comment type="caution">
    <text evidence="12">Lacks conserved residue(s) required for the propagation of feature annotation.</text>
</comment>
<dbReference type="EMBL" id="AZER01000016">
    <property type="protein sequence ID" value="KRL27301.1"/>
    <property type="molecule type" value="Genomic_DNA"/>
</dbReference>
<keyword evidence="8 12" id="KW-0560">Oxidoreductase</keyword>
<keyword evidence="4 12" id="KW-0028">Amino-acid biosynthesis</keyword>
<dbReference type="AlphaFoldDB" id="A0A0R1PBH8"/>
<dbReference type="CDD" id="cd01080">
    <property type="entry name" value="NAD_bind_m-THF_DH_Cyclohyd"/>
    <property type="match status" value="1"/>
</dbReference>
<gene>
    <name evidence="12" type="primary">folD</name>
    <name evidence="15" type="ORF">FD27_GL001055</name>
</gene>
<comment type="catalytic activity">
    <reaction evidence="12">
        <text>(6R)-5,10-methylene-5,6,7,8-tetrahydrofolate + NADP(+) = (6R)-5,10-methenyltetrahydrofolate + NADPH</text>
        <dbReference type="Rhea" id="RHEA:22812"/>
        <dbReference type="ChEBI" id="CHEBI:15636"/>
        <dbReference type="ChEBI" id="CHEBI:57455"/>
        <dbReference type="ChEBI" id="CHEBI:57783"/>
        <dbReference type="ChEBI" id="CHEBI:58349"/>
        <dbReference type="EC" id="1.5.1.5"/>
    </reaction>
</comment>
<organism evidence="15 16">
    <name type="scientific">Limosilactobacillus frumenti DSM 13145</name>
    <dbReference type="NCBI Taxonomy" id="1423746"/>
    <lineage>
        <taxon>Bacteria</taxon>
        <taxon>Bacillati</taxon>
        <taxon>Bacillota</taxon>
        <taxon>Bacilli</taxon>
        <taxon>Lactobacillales</taxon>
        <taxon>Lactobacillaceae</taxon>
        <taxon>Limosilactobacillus</taxon>
    </lineage>
</organism>
<accession>A0A0R1PBH8</accession>
<dbReference type="GO" id="GO:0035999">
    <property type="term" value="P:tetrahydrofolate interconversion"/>
    <property type="evidence" value="ECO:0007669"/>
    <property type="project" value="UniProtKB-UniRule"/>
</dbReference>
<keyword evidence="5 12" id="KW-0658">Purine biosynthesis</keyword>
<dbReference type="PANTHER" id="PTHR48099:SF5">
    <property type="entry name" value="C-1-TETRAHYDROFOLATE SYNTHASE, CYTOPLASMIC"/>
    <property type="match status" value="1"/>
</dbReference>
<dbReference type="GO" id="GO:0009086">
    <property type="term" value="P:methionine biosynthetic process"/>
    <property type="evidence" value="ECO:0007669"/>
    <property type="project" value="UniProtKB-KW"/>
</dbReference>
<dbReference type="Gene3D" id="3.40.50.10860">
    <property type="entry name" value="Leucine Dehydrogenase, chain A, domain 1"/>
    <property type="match status" value="1"/>
</dbReference>
<dbReference type="InterPro" id="IPR000672">
    <property type="entry name" value="THF_DH/CycHdrlase"/>
</dbReference>
<comment type="caution">
    <text evidence="15">The sequence shown here is derived from an EMBL/GenBank/DDBJ whole genome shotgun (WGS) entry which is preliminary data.</text>
</comment>
<keyword evidence="10 12" id="KW-0486">Methionine biosynthesis</keyword>
<keyword evidence="11 12" id="KW-0511">Multifunctional enzyme</keyword>
<dbReference type="PRINTS" id="PR00085">
    <property type="entry name" value="THFDHDRGNASE"/>
</dbReference>
<dbReference type="InterPro" id="IPR046346">
    <property type="entry name" value="Aminoacid_DH-like_N_sf"/>
</dbReference>
<comment type="pathway">
    <text evidence="1 12">One-carbon metabolism; tetrahydrofolate interconversion.</text>
</comment>
<comment type="similarity">
    <text evidence="12">Belongs to the tetrahydrofolate dehydrogenase/cyclohydrolase family.</text>
</comment>
<feature type="binding site" evidence="12">
    <location>
        <begin position="166"/>
        <end position="168"/>
    </location>
    <ligand>
        <name>NADP(+)</name>
        <dbReference type="ChEBI" id="CHEBI:58349"/>
    </ligand>
</feature>
<evidence type="ECO:0000256" key="10">
    <source>
        <dbReference type="ARBA" id="ARBA00023167"/>
    </source>
</evidence>
<comment type="subunit">
    <text evidence="2 12">Homodimer.</text>
</comment>
<evidence type="ECO:0000313" key="15">
    <source>
        <dbReference type="EMBL" id="KRL27301.1"/>
    </source>
</evidence>
<keyword evidence="7 12" id="KW-0521">NADP</keyword>
<sequence length="285" mass="30742">MAQLLDGRSLAKVVNAETKQRVAALTDRHITPGIAVIMVGDDPASMIYTRNKEKKARQLGIKSVLKHYPIEIDQASLMNEIAALNNDDSIDAIMIQKPLPKQLNETELIDAIDPAKDADGFHPLNVGKLFDNQTGPYPVSCTPRGIMRILRHYQIPLSGARAVVIGRSILVGKPIAALLTNADATVTLTNRHTKDLKKLTREADILVVAAGITHLIDQADVKPGATVIDVGMHRLDNGKLTGDVDFDDVEPVAGHITPVPGGVGPMTIASLMAQTVDLAEWRRNG</sequence>
<dbReference type="InterPro" id="IPR020631">
    <property type="entry name" value="THF_DH/CycHdrlase_NAD-bd_dom"/>
</dbReference>
<dbReference type="InterPro" id="IPR020630">
    <property type="entry name" value="THF_DH/CycHdrlase_cat_dom"/>
</dbReference>
<dbReference type="InterPro" id="IPR036291">
    <property type="entry name" value="NAD(P)-bd_dom_sf"/>
</dbReference>
<dbReference type="Pfam" id="PF02882">
    <property type="entry name" value="THF_DHG_CYH_C"/>
    <property type="match status" value="1"/>
</dbReference>
<keyword evidence="3 12" id="KW-0554">One-carbon metabolism</keyword>
<evidence type="ECO:0000259" key="14">
    <source>
        <dbReference type="Pfam" id="PF02882"/>
    </source>
</evidence>
<dbReference type="Pfam" id="PF00763">
    <property type="entry name" value="THF_DHG_CYH"/>
    <property type="match status" value="1"/>
</dbReference>
<feature type="domain" description="Tetrahydrofolate dehydrogenase/cyclohydrolase catalytic" evidence="13">
    <location>
        <begin position="5"/>
        <end position="119"/>
    </location>
</feature>
<comment type="catalytic activity">
    <reaction evidence="12">
        <text>(6R)-5,10-methenyltetrahydrofolate + H2O = (6R)-10-formyltetrahydrofolate + H(+)</text>
        <dbReference type="Rhea" id="RHEA:23700"/>
        <dbReference type="ChEBI" id="CHEBI:15377"/>
        <dbReference type="ChEBI" id="CHEBI:15378"/>
        <dbReference type="ChEBI" id="CHEBI:57455"/>
        <dbReference type="ChEBI" id="CHEBI:195366"/>
        <dbReference type="EC" id="3.5.4.9"/>
    </reaction>
</comment>
<dbReference type="SUPFAM" id="SSF53223">
    <property type="entry name" value="Aminoacid dehydrogenase-like, N-terminal domain"/>
    <property type="match status" value="1"/>
</dbReference>
<dbReference type="UniPathway" id="UPA00193"/>
<evidence type="ECO:0000256" key="2">
    <source>
        <dbReference type="ARBA" id="ARBA00011738"/>
    </source>
</evidence>
<dbReference type="GO" id="GO:0006164">
    <property type="term" value="P:purine nucleotide biosynthetic process"/>
    <property type="evidence" value="ECO:0007669"/>
    <property type="project" value="UniProtKB-KW"/>
</dbReference>
<evidence type="ECO:0000256" key="4">
    <source>
        <dbReference type="ARBA" id="ARBA00022605"/>
    </source>
</evidence>
<dbReference type="EC" id="1.5.1.5" evidence="12"/>
<keyword evidence="6 12" id="KW-0378">Hydrolase</keyword>
<evidence type="ECO:0000256" key="5">
    <source>
        <dbReference type="ARBA" id="ARBA00022755"/>
    </source>
</evidence>
<keyword evidence="16" id="KW-1185">Reference proteome</keyword>
<dbReference type="GO" id="GO:0004488">
    <property type="term" value="F:methylenetetrahydrofolate dehydrogenase (NADP+) activity"/>
    <property type="evidence" value="ECO:0007669"/>
    <property type="project" value="UniProtKB-UniRule"/>
</dbReference>
<proteinExistence type="inferred from homology"/>
<evidence type="ECO:0000256" key="12">
    <source>
        <dbReference type="HAMAP-Rule" id="MF_01576"/>
    </source>
</evidence>
<dbReference type="OrthoDB" id="9803580at2"/>
<dbReference type="EC" id="3.5.4.9" evidence="12"/>
<dbReference type="Proteomes" id="UP000051445">
    <property type="component" value="Unassembled WGS sequence"/>
</dbReference>
<evidence type="ECO:0000313" key="16">
    <source>
        <dbReference type="Proteomes" id="UP000051445"/>
    </source>
</evidence>
<evidence type="ECO:0000256" key="9">
    <source>
        <dbReference type="ARBA" id="ARBA00023102"/>
    </source>
</evidence>
<evidence type="ECO:0000256" key="11">
    <source>
        <dbReference type="ARBA" id="ARBA00023268"/>
    </source>
</evidence>
<evidence type="ECO:0000256" key="3">
    <source>
        <dbReference type="ARBA" id="ARBA00022563"/>
    </source>
</evidence>
<dbReference type="FunFam" id="3.40.50.720:FF:000094">
    <property type="entry name" value="Bifunctional protein FolD"/>
    <property type="match status" value="1"/>
</dbReference>
<dbReference type="PATRIC" id="fig|1423746.3.peg.1069"/>
<dbReference type="PROSITE" id="PS00767">
    <property type="entry name" value="THF_DHG_CYH_2"/>
    <property type="match status" value="1"/>
</dbReference>
<reference evidence="15 16" key="1">
    <citation type="journal article" date="2015" name="Genome Announc.">
        <title>Expanding the biotechnology potential of lactobacilli through comparative genomics of 213 strains and associated genera.</title>
        <authorList>
            <person name="Sun Z."/>
            <person name="Harris H.M."/>
            <person name="McCann A."/>
            <person name="Guo C."/>
            <person name="Argimon S."/>
            <person name="Zhang W."/>
            <person name="Yang X."/>
            <person name="Jeffery I.B."/>
            <person name="Cooney J.C."/>
            <person name="Kagawa T.F."/>
            <person name="Liu W."/>
            <person name="Song Y."/>
            <person name="Salvetti E."/>
            <person name="Wrobel A."/>
            <person name="Rasinkangas P."/>
            <person name="Parkhill J."/>
            <person name="Rea M.C."/>
            <person name="O'Sullivan O."/>
            <person name="Ritari J."/>
            <person name="Douillard F.P."/>
            <person name="Paul Ross R."/>
            <person name="Yang R."/>
            <person name="Briner A.E."/>
            <person name="Felis G.E."/>
            <person name="de Vos W.M."/>
            <person name="Barrangou R."/>
            <person name="Klaenhammer T.R."/>
            <person name="Caufield P.W."/>
            <person name="Cui Y."/>
            <person name="Zhang H."/>
            <person name="O'Toole P.W."/>
        </authorList>
    </citation>
    <scope>NUCLEOTIDE SEQUENCE [LARGE SCALE GENOMIC DNA]</scope>
    <source>
        <strain evidence="15 16">DSM 13145</strain>
    </source>
</reference>
<dbReference type="GO" id="GO:0004477">
    <property type="term" value="F:methenyltetrahydrofolate cyclohydrolase activity"/>
    <property type="evidence" value="ECO:0007669"/>
    <property type="project" value="UniProtKB-UniRule"/>
</dbReference>
<dbReference type="HAMAP" id="MF_01576">
    <property type="entry name" value="THF_DHG_CYH"/>
    <property type="match status" value="1"/>
</dbReference>
<dbReference type="GO" id="GO:0000105">
    <property type="term" value="P:L-histidine biosynthetic process"/>
    <property type="evidence" value="ECO:0007669"/>
    <property type="project" value="UniProtKB-KW"/>
</dbReference>
<comment type="function">
    <text evidence="12">Catalyzes the oxidation of 5,10-methylenetetrahydrofolate to 5,10-methenyltetrahydrofolate and then the hydrolysis of 5,10-methenyltetrahydrofolate to 10-formyltetrahydrofolate.</text>
</comment>
<evidence type="ECO:0000256" key="1">
    <source>
        <dbReference type="ARBA" id="ARBA00004777"/>
    </source>
</evidence>
<dbReference type="GO" id="GO:0005829">
    <property type="term" value="C:cytosol"/>
    <property type="evidence" value="ECO:0007669"/>
    <property type="project" value="TreeGrafter"/>
</dbReference>
<dbReference type="PANTHER" id="PTHR48099">
    <property type="entry name" value="C-1-TETRAHYDROFOLATE SYNTHASE, CYTOPLASMIC-RELATED"/>
    <property type="match status" value="1"/>
</dbReference>
<dbReference type="FunFam" id="3.40.50.10860:FF:000005">
    <property type="entry name" value="C-1-tetrahydrofolate synthase, cytoplasmic, putative"/>
    <property type="match status" value="1"/>
</dbReference>
<dbReference type="InterPro" id="IPR020867">
    <property type="entry name" value="THF_DH/CycHdrlase_CS"/>
</dbReference>
<feature type="domain" description="Tetrahydrofolate dehydrogenase/cyclohydrolase NAD(P)-binding" evidence="14">
    <location>
        <begin position="140"/>
        <end position="281"/>
    </location>
</feature>
<evidence type="ECO:0000259" key="13">
    <source>
        <dbReference type="Pfam" id="PF00763"/>
    </source>
</evidence>
<evidence type="ECO:0000256" key="6">
    <source>
        <dbReference type="ARBA" id="ARBA00022801"/>
    </source>
</evidence>
<dbReference type="RefSeq" id="WP_057751221.1">
    <property type="nucleotide sequence ID" value="NZ_AZER01000016.1"/>
</dbReference>
<evidence type="ECO:0000256" key="8">
    <source>
        <dbReference type="ARBA" id="ARBA00023002"/>
    </source>
</evidence>
<evidence type="ECO:0000256" key="7">
    <source>
        <dbReference type="ARBA" id="ARBA00022857"/>
    </source>
</evidence>
<dbReference type="NCBIfam" id="NF010783">
    <property type="entry name" value="PRK14186.1"/>
    <property type="match status" value="1"/>
</dbReference>
<dbReference type="Gene3D" id="3.40.50.720">
    <property type="entry name" value="NAD(P)-binding Rossmann-like Domain"/>
    <property type="match status" value="1"/>
</dbReference>
<protein>
    <recommendedName>
        <fullName evidence="12">Bifunctional protein FolD</fullName>
    </recommendedName>
    <domain>
        <recommendedName>
            <fullName evidence="12">Methylenetetrahydrofolate dehydrogenase</fullName>
            <ecNumber evidence="12">1.5.1.5</ecNumber>
        </recommendedName>
    </domain>
    <domain>
        <recommendedName>
            <fullName evidence="12">Methenyltetrahydrofolate cyclohydrolase</fullName>
            <ecNumber evidence="12">3.5.4.9</ecNumber>
        </recommendedName>
    </domain>
</protein>
<keyword evidence="9 12" id="KW-0368">Histidine biosynthesis</keyword>
<dbReference type="STRING" id="1423746.FD27_GL001055"/>
<dbReference type="SUPFAM" id="SSF51735">
    <property type="entry name" value="NAD(P)-binding Rossmann-fold domains"/>
    <property type="match status" value="1"/>
</dbReference>